<sequence length="372" mass="40638">MIYTKELVRRASLTALLATTLMLSTPVGLHAASASPIEPNSTISTLVTGLDSPWAMAFLPNGDILITERAGKIRVVRNNTLLPQAISGIPAVYFAGQGGLLDILLDRNFSENNKLYLSYAVGTAKQNATRLISAELHDGELINQNVLFTGSPMRSTAHHFAGRIAQLSDGTLLLTVGDGFNYREHAQRLDSHLGKIIRVDQQGKPPADNPFIDTTGAKPEIWSLGHRNHQGMVVVADRVFANEHGPKGGDEINRIKPGLNYGWPIITRGVDYTGARISPFTDYPDMQQPLVDWTPSIAPSSMTYLKGYLYSTSLAEGSIRQTRVENDTLVDEGIVVKELRGRLRDIEVGPDGNLYVLTDGQDARLIKIQTAK</sequence>
<protein>
    <submittedName>
        <fullName evidence="3">Glucose/arabinose dehydrogenase</fullName>
    </submittedName>
</protein>
<feature type="signal peptide" evidence="1">
    <location>
        <begin position="1"/>
        <end position="31"/>
    </location>
</feature>
<keyword evidence="1" id="KW-0732">Signal</keyword>
<accession>A0A395JKU6</accession>
<dbReference type="InParanoid" id="A0A395JKU6"/>
<comment type="caution">
    <text evidence="3">The sequence shown here is derived from an EMBL/GenBank/DDBJ whole genome shotgun (WGS) entry which is preliminary data.</text>
</comment>
<gene>
    <name evidence="3" type="ORF">DFR28_10397</name>
</gene>
<dbReference type="RefSeq" id="WP_113954678.1">
    <property type="nucleotide sequence ID" value="NZ_QNRT01000003.1"/>
</dbReference>
<proteinExistence type="predicted"/>
<dbReference type="OrthoDB" id="9770043at2"/>
<feature type="chain" id="PRO_5017187952" evidence="1">
    <location>
        <begin position="32"/>
        <end position="372"/>
    </location>
</feature>
<dbReference type="Gene3D" id="2.120.10.30">
    <property type="entry name" value="TolB, C-terminal domain"/>
    <property type="match status" value="1"/>
</dbReference>
<evidence type="ECO:0000259" key="2">
    <source>
        <dbReference type="Pfam" id="PF07995"/>
    </source>
</evidence>
<name>A0A395JKU6_9GAMM</name>
<feature type="domain" description="Glucose/Sorbosone dehydrogenase" evidence="2">
    <location>
        <begin position="50"/>
        <end position="367"/>
    </location>
</feature>
<evidence type="ECO:0000313" key="4">
    <source>
        <dbReference type="Proteomes" id="UP000253083"/>
    </source>
</evidence>
<organism evidence="3 4">
    <name type="scientific">Arenicella xantha</name>
    <dbReference type="NCBI Taxonomy" id="644221"/>
    <lineage>
        <taxon>Bacteria</taxon>
        <taxon>Pseudomonadati</taxon>
        <taxon>Pseudomonadota</taxon>
        <taxon>Gammaproteobacteria</taxon>
        <taxon>Arenicellales</taxon>
        <taxon>Arenicellaceae</taxon>
        <taxon>Arenicella</taxon>
    </lineage>
</organism>
<evidence type="ECO:0000313" key="3">
    <source>
        <dbReference type="EMBL" id="RBP49672.1"/>
    </source>
</evidence>
<dbReference type="InterPro" id="IPR011041">
    <property type="entry name" value="Quinoprot_gluc/sorb_DH_b-prop"/>
</dbReference>
<dbReference type="SUPFAM" id="SSF50952">
    <property type="entry name" value="Soluble quinoprotein glucose dehydrogenase"/>
    <property type="match status" value="1"/>
</dbReference>
<dbReference type="PANTHER" id="PTHR19328:SF75">
    <property type="entry name" value="ALDOSE SUGAR DEHYDROGENASE YLII"/>
    <property type="match status" value="1"/>
</dbReference>
<dbReference type="AlphaFoldDB" id="A0A395JKU6"/>
<evidence type="ECO:0000256" key="1">
    <source>
        <dbReference type="SAM" id="SignalP"/>
    </source>
</evidence>
<dbReference type="EMBL" id="QNRT01000003">
    <property type="protein sequence ID" value="RBP49672.1"/>
    <property type="molecule type" value="Genomic_DNA"/>
</dbReference>
<dbReference type="InterPro" id="IPR011042">
    <property type="entry name" value="6-blade_b-propeller_TolB-like"/>
</dbReference>
<dbReference type="Pfam" id="PF07995">
    <property type="entry name" value="GSDH"/>
    <property type="match status" value="1"/>
</dbReference>
<keyword evidence="4" id="KW-1185">Reference proteome</keyword>
<dbReference type="InterPro" id="IPR012938">
    <property type="entry name" value="Glc/Sorbosone_DH"/>
</dbReference>
<reference evidence="3 4" key="1">
    <citation type="submission" date="2018-06" db="EMBL/GenBank/DDBJ databases">
        <title>Genomic Encyclopedia of Type Strains, Phase IV (KMG-IV): sequencing the most valuable type-strain genomes for metagenomic binning, comparative biology and taxonomic classification.</title>
        <authorList>
            <person name="Goeker M."/>
        </authorList>
    </citation>
    <scope>NUCLEOTIDE SEQUENCE [LARGE SCALE GENOMIC DNA]</scope>
    <source>
        <strain evidence="3 4">DSM 24032</strain>
    </source>
</reference>
<dbReference type="PANTHER" id="PTHR19328">
    <property type="entry name" value="HEDGEHOG-INTERACTING PROTEIN"/>
    <property type="match status" value="1"/>
</dbReference>
<dbReference type="Proteomes" id="UP000253083">
    <property type="component" value="Unassembled WGS sequence"/>
</dbReference>